<dbReference type="EMBL" id="CADCUN010000237">
    <property type="protein sequence ID" value="CAA9403140.1"/>
    <property type="molecule type" value="Genomic_DNA"/>
</dbReference>
<evidence type="ECO:0000259" key="4">
    <source>
        <dbReference type="Pfam" id="PF07992"/>
    </source>
</evidence>
<dbReference type="Pfam" id="PF07992">
    <property type="entry name" value="Pyr_redox_2"/>
    <property type="match status" value="1"/>
</dbReference>
<sequence length="280" mass="29086">MYDALVIGGGPAGLQAALTLGRMHRPTLLLDSGSYRNAPAAATHNVLTNDGRHPAEFRALVRAELAAYDDVEVRDVAAASVADGQDGTLSVTLDDDSVVAGRTLVLATGLRDVIPDIPGYAEQWGRSVHMCPYCDGHEVAGRRVAVEESEGAPHVATMLSPIAGSVEVVPTVTGVEMTSEGLHVCSDSGKVVVDALFTHPDFEQAAPFASQLGLEMRESGCVAINVFGHTSMPGVFAGGDLAHVEDLPMSVQSVLAAAYAGQVAAASALRDLVMPEVESD</sequence>
<keyword evidence="2 5" id="KW-0560">Oxidoreductase</keyword>
<evidence type="ECO:0000256" key="3">
    <source>
        <dbReference type="ARBA" id="ARBA00048132"/>
    </source>
</evidence>
<accession>A0A6J4P7J2</accession>
<dbReference type="GO" id="GO:0004791">
    <property type="term" value="F:thioredoxin-disulfide reductase (NADPH) activity"/>
    <property type="evidence" value="ECO:0007669"/>
    <property type="project" value="UniProtKB-EC"/>
</dbReference>
<keyword evidence="1" id="KW-0285">Flavoprotein</keyword>
<proteinExistence type="predicted"/>
<dbReference type="InterPro" id="IPR050097">
    <property type="entry name" value="Ferredoxin-NADP_redctase_2"/>
</dbReference>
<name>A0A6J4P7J2_9ACTN</name>
<dbReference type="InterPro" id="IPR023753">
    <property type="entry name" value="FAD/NAD-binding_dom"/>
</dbReference>
<evidence type="ECO:0000256" key="1">
    <source>
        <dbReference type="ARBA" id="ARBA00022630"/>
    </source>
</evidence>
<dbReference type="InterPro" id="IPR036188">
    <property type="entry name" value="FAD/NAD-bd_sf"/>
</dbReference>
<feature type="domain" description="FAD/NAD(P)-binding" evidence="4">
    <location>
        <begin position="2"/>
        <end position="138"/>
    </location>
</feature>
<evidence type="ECO:0000256" key="2">
    <source>
        <dbReference type="ARBA" id="ARBA00023002"/>
    </source>
</evidence>
<dbReference type="PANTHER" id="PTHR48105">
    <property type="entry name" value="THIOREDOXIN REDUCTASE 1-RELATED-RELATED"/>
    <property type="match status" value="1"/>
</dbReference>
<protein>
    <submittedName>
        <fullName evidence="5">Thioredoxin reductase</fullName>
        <ecNumber evidence="5">1.8.1.9</ecNumber>
    </submittedName>
</protein>
<dbReference type="PRINTS" id="PR00368">
    <property type="entry name" value="FADPNR"/>
</dbReference>
<dbReference type="PRINTS" id="PR00469">
    <property type="entry name" value="PNDRDTASEII"/>
</dbReference>
<dbReference type="Gene3D" id="3.50.50.60">
    <property type="entry name" value="FAD/NAD(P)-binding domain"/>
    <property type="match status" value="2"/>
</dbReference>
<organism evidence="5">
    <name type="scientific">uncultured Nocardioides sp</name>
    <dbReference type="NCBI Taxonomy" id="198441"/>
    <lineage>
        <taxon>Bacteria</taxon>
        <taxon>Bacillati</taxon>
        <taxon>Actinomycetota</taxon>
        <taxon>Actinomycetes</taxon>
        <taxon>Propionibacteriales</taxon>
        <taxon>Nocardioidaceae</taxon>
        <taxon>Nocardioides</taxon>
        <taxon>environmental samples</taxon>
    </lineage>
</organism>
<evidence type="ECO:0000313" key="5">
    <source>
        <dbReference type="EMBL" id="CAA9403140.1"/>
    </source>
</evidence>
<comment type="catalytic activity">
    <reaction evidence="3">
        <text>[thioredoxin]-dithiol + NADP(+) = [thioredoxin]-disulfide + NADPH + H(+)</text>
        <dbReference type="Rhea" id="RHEA:20345"/>
        <dbReference type="Rhea" id="RHEA-COMP:10698"/>
        <dbReference type="Rhea" id="RHEA-COMP:10700"/>
        <dbReference type="ChEBI" id="CHEBI:15378"/>
        <dbReference type="ChEBI" id="CHEBI:29950"/>
        <dbReference type="ChEBI" id="CHEBI:50058"/>
        <dbReference type="ChEBI" id="CHEBI:57783"/>
        <dbReference type="ChEBI" id="CHEBI:58349"/>
        <dbReference type="EC" id="1.8.1.9"/>
    </reaction>
</comment>
<gene>
    <name evidence="5" type="ORF">AVDCRST_MAG60-2224</name>
</gene>
<dbReference type="EC" id="1.8.1.9" evidence="5"/>
<reference evidence="5" key="1">
    <citation type="submission" date="2020-02" db="EMBL/GenBank/DDBJ databases">
        <authorList>
            <person name="Meier V. D."/>
        </authorList>
    </citation>
    <scope>NUCLEOTIDE SEQUENCE</scope>
    <source>
        <strain evidence="5">AVDCRST_MAG60</strain>
    </source>
</reference>
<dbReference type="SUPFAM" id="SSF51905">
    <property type="entry name" value="FAD/NAD(P)-binding domain"/>
    <property type="match status" value="1"/>
</dbReference>
<dbReference type="AlphaFoldDB" id="A0A6J4P7J2"/>